<evidence type="ECO:0000256" key="1">
    <source>
        <dbReference type="ARBA" id="ARBA00009913"/>
    </source>
</evidence>
<proteinExistence type="inferred from homology"/>
<evidence type="ECO:0000313" key="9">
    <source>
        <dbReference type="Proteomes" id="UP000254060"/>
    </source>
</evidence>
<evidence type="ECO:0000256" key="5">
    <source>
        <dbReference type="PIRSR" id="PIRSR606118-50"/>
    </source>
</evidence>
<dbReference type="Pfam" id="PF02796">
    <property type="entry name" value="HTH_7"/>
    <property type="match status" value="1"/>
</dbReference>
<dbReference type="AlphaFoldDB" id="A0A377HHA1"/>
<dbReference type="InterPro" id="IPR036162">
    <property type="entry name" value="Resolvase-like_N_sf"/>
</dbReference>
<evidence type="ECO:0000256" key="6">
    <source>
        <dbReference type="PROSITE-ProRule" id="PRU10137"/>
    </source>
</evidence>
<organism evidence="8 9">
    <name type="scientific">Exiguobacterium aurantiacum</name>
    <dbReference type="NCBI Taxonomy" id="33987"/>
    <lineage>
        <taxon>Bacteria</taxon>
        <taxon>Bacillati</taxon>
        <taxon>Bacillota</taxon>
        <taxon>Bacilli</taxon>
        <taxon>Bacillales</taxon>
        <taxon>Bacillales Family XII. Incertae Sedis</taxon>
        <taxon>Exiguobacterium</taxon>
    </lineage>
</organism>
<dbReference type="Pfam" id="PF00239">
    <property type="entry name" value="Resolvase"/>
    <property type="match status" value="1"/>
</dbReference>
<feature type="domain" description="Resolvase/invertase-type recombinase catalytic" evidence="7">
    <location>
        <begin position="2"/>
        <end position="134"/>
    </location>
</feature>
<keyword evidence="2" id="KW-0229">DNA integration</keyword>
<dbReference type="GO" id="GO:0000150">
    <property type="term" value="F:DNA strand exchange activity"/>
    <property type="evidence" value="ECO:0007669"/>
    <property type="project" value="InterPro"/>
</dbReference>
<dbReference type="SMART" id="SM00857">
    <property type="entry name" value="Resolvase"/>
    <property type="match status" value="1"/>
</dbReference>
<dbReference type="PANTHER" id="PTHR30461">
    <property type="entry name" value="DNA-INVERTASE FROM LAMBDOID PROPHAGE"/>
    <property type="match status" value="1"/>
</dbReference>
<keyword evidence="4" id="KW-0233">DNA recombination</keyword>
<dbReference type="CDD" id="cd03768">
    <property type="entry name" value="SR_ResInv"/>
    <property type="match status" value="1"/>
</dbReference>
<dbReference type="PROSITE" id="PS00397">
    <property type="entry name" value="RECOMBINASES_1"/>
    <property type="match status" value="1"/>
</dbReference>
<dbReference type="InterPro" id="IPR009057">
    <property type="entry name" value="Homeodomain-like_sf"/>
</dbReference>
<dbReference type="SUPFAM" id="SSF46689">
    <property type="entry name" value="Homeodomain-like"/>
    <property type="match status" value="1"/>
</dbReference>
<evidence type="ECO:0000256" key="2">
    <source>
        <dbReference type="ARBA" id="ARBA00022908"/>
    </source>
</evidence>
<evidence type="ECO:0000256" key="4">
    <source>
        <dbReference type="ARBA" id="ARBA00023172"/>
    </source>
</evidence>
<dbReference type="FunFam" id="3.40.50.1390:FF:000001">
    <property type="entry name" value="DNA recombinase"/>
    <property type="match status" value="1"/>
</dbReference>
<dbReference type="Gene3D" id="1.10.10.60">
    <property type="entry name" value="Homeodomain-like"/>
    <property type="match status" value="1"/>
</dbReference>
<feature type="active site" description="O-(5'-phospho-DNA)-serine intermediate" evidence="5 6">
    <location>
        <position position="10"/>
    </location>
</feature>
<evidence type="ECO:0000313" key="8">
    <source>
        <dbReference type="EMBL" id="STO53309.1"/>
    </source>
</evidence>
<sequence length="185" mass="21306">MTKIGYARVSTNEQNLDLQIDSLTKEGCSKIFREKISSAKKRIEFERCLEYLRPGDTLVVWKLDRLGRTTKKLLDLVDELQVRNVHLQIITLGVDTSTPAGRLFFTVMAGLAEMERELIRERTQAGLQAARARGRKGGRKPVDEDTMNRAFMMYEAKMTVEDIIRTLNISRATFYKYLNLRNQEG</sequence>
<dbReference type="InterPro" id="IPR006119">
    <property type="entry name" value="Resolv_N"/>
</dbReference>
<keyword evidence="3" id="KW-0238">DNA-binding</keyword>
<dbReference type="Proteomes" id="UP000254060">
    <property type="component" value="Unassembled WGS sequence"/>
</dbReference>
<evidence type="ECO:0000259" key="7">
    <source>
        <dbReference type="PROSITE" id="PS51736"/>
    </source>
</evidence>
<protein>
    <submittedName>
        <fullName evidence="8">DNA-invertase hin</fullName>
    </submittedName>
</protein>
<accession>A0A377HHA1</accession>
<dbReference type="InterPro" id="IPR006120">
    <property type="entry name" value="Resolvase_HTH_dom"/>
</dbReference>
<dbReference type="GO" id="GO:0015074">
    <property type="term" value="P:DNA integration"/>
    <property type="evidence" value="ECO:0007669"/>
    <property type="project" value="UniProtKB-KW"/>
</dbReference>
<name>A0A377HHA1_9BACL</name>
<dbReference type="InterPro" id="IPR050639">
    <property type="entry name" value="SSR_resolvase"/>
</dbReference>
<reference evidence="8 9" key="1">
    <citation type="submission" date="2018-06" db="EMBL/GenBank/DDBJ databases">
        <authorList>
            <consortium name="Pathogen Informatics"/>
            <person name="Doyle S."/>
        </authorList>
    </citation>
    <scope>NUCLEOTIDE SEQUENCE [LARGE SCALE GENOMIC DNA]</scope>
    <source>
        <strain evidence="8 9">NCTC13163</strain>
    </source>
</reference>
<gene>
    <name evidence="8" type="primary">hin</name>
    <name evidence="8" type="ORF">NCTC13163_03290</name>
</gene>
<dbReference type="EMBL" id="UGGP01000003">
    <property type="protein sequence ID" value="STO53309.1"/>
    <property type="molecule type" value="Genomic_DNA"/>
</dbReference>
<dbReference type="RefSeq" id="WP_218019754.1">
    <property type="nucleotide sequence ID" value="NZ_UGGP01000003.1"/>
</dbReference>
<dbReference type="PANTHER" id="PTHR30461:SF2">
    <property type="entry name" value="SERINE RECOMBINASE PINE-RELATED"/>
    <property type="match status" value="1"/>
</dbReference>
<evidence type="ECO:0000256" key="3">
    <source>
        <dbReference type="ARBA" id="ARBA00023125"/>
    </source>
</evidence>
<dbReference type="SUPFAM" id="SSF53041">
    <property type="entry name" value="Resolvase-like"/>
    <property type="match status" value="1"/>
</dbReference>
<dbReference type="InterPro" id="IPR006118">
    <property type="entry name" value="Recombinase_CS"/>
</dbReference>
<comment type="similarity">
    <text evidence="1">Belongs to the site-specific recombinase resolvase family.</text>
</comment>
<dbReference type="GO" id="GO:0003677">
    <property type="term" value="F:DNA binding"/>
    <property type="evidence" value="ECO:0007669"/>
    <property type="project" value="UniProtKB-KW"/>
</dbReference>
<dbReference type="PROSITE" id="PS00398">
    <property type="entry name" value="RECOMBINASES_2"/>
    <property type="match status" value="1"/>
</dbReference>
<dbReference type="Gene3D" id="3.40.50.1390">
    <property type="entry name" value="Resolvase, N-terminal catalytic domain"/>
    <property type="match status" value="1"/>
</dbReference>
<dbReference type="PROSITE" id="PS51736">
    <property type="entry name" value="RECOMBINASES_3"/>
    <property type="match status" value="1"/>
</dbReference>